<keyword evidence="7" id="KW-0694">RNA-binding</keyword>
<evidence type="ECO:0000313" key="11">
    <source>
        <dbReference type="Proteomes" id="UP000094622"/>
    </source>
</evidence>
<dbReference type="InterPro" id="IPR050264">
    <property type="entry name" value="Bact_CCA-adding_enz_type3_sf"/>
</dbReference>
<evidence type="ECO:0000256" key="4">
    <source>
        <dbReference type="ARBA" id="ARBA00022695"/>
    </source>
</evidence>
<evidence type="ECO:0000256" key="1">
    <source>
        <dbReference type="ARBA" id="ARBA00001946"/>
    </source>
</evidence>
<comment type="caution">
    <text evidence="10">The sequence shown here is derived from an EMBL/GenBank/DDBJ whole genome shotgun (WGS) entry which is preliminary data.</text>
</comment>
<proteinExistence type="inferred from homology"/>
<dbReference type="Gene3D" id="3.30.460.10">
    <property type="entry name" value="Beta Polymerase, domain 2"/>
    <property type="match status" value="1"/>
</dbReference>
<protein>
    <submittedName>
        <fullName evidence="10">CCA-adding enzyme</fullName>
        <ecNumber evidence="10">2.7.7.72</ecNumber>
    </submittedName>
</protein>
<dbReference type="AlphaFoldDB" id="A0A1E3H5L6"/>
<dbReference type="EMBL" id="MCRJ01000018">
    <property type="protein sequence ID" value="ODN71594.1"/>
    <property type="molecule type" value="Genomic_DNA"/>
</dbReference>
<reference evidence="10 11" key="1">
    <citation type="submission" date="2016-07" db="EMBL/GenBank/DDBJ databases">
        <title>Draft Genome Sequence of Methylobrevis pamukkalensis PK2.</title>
        <authorList>
            <person name="Vasilenko O.V."/>
            <person name="Doronina N.V."/>
            <person name="Shmareva M.N."/>
            <person name="Tarlachkov S.V."/>
            <person name="Mustakhimov I."/>
            <person name="Trotsenko Y.A."/>
        </authorList>
    </citation>
    <scope>NUCLEOTIDE SEQUENCE [LARGE SCALE GENOMIC DNA]</scope>
    <source>
        <strain evidence="10 11">PK2</strain>
    </source>
</reference>
<keyword evidence="6" id="KW-0460">Magnesium</keyword>
<evidence type="ECO:0000259" key="9">
    <source>
        <dbReference type="Pfam" id="PF01743"/>
    </source>
</evidence>
<dbReference type="RefSeq" id="WP_141703415.1">
    <property type="nucleotide sequence ID" value="NZ_MCRJ01000018.1"/>
</dbReference>
<dbReference type="Proteomes" id="UP000094622">
    <property type="component" value="Unassembled WGS sequence"/>
</dbReference>
<dbReference type="GO" id="GO:0000049">
    <property type="term" value="F:tRNA binding"/>
    <property type="evidence" value="ECO:0007669"/>
    <property type="project" value="TreeGrafter"/>
</dbReference>
<keyword evidence="5" id="KW-0479">Metal-binding</keyword>
<dbReference type="SUPFAM" id="SSF81301">
    <property type="entry name" value="Nucleotidyltransferase"/>
    <property type="match status" value="1"/>
</dbReference>
<dbReference type="SUPFAM" id="SSF81891">
    <property type="entry name" value="Poly A polymerase C-terminal region-like"/>
    <property type="match status" value="1"/>
</dbReference>
<dbReference type="OrthoDB" id="9805698at2"/>
<evidence type="ECO:0000256" key="5">
    <source>
        <dbReference type="ARBA" id="ARBA00022723"/>
    </source>
</evidence>
<sequence length="340" mass="36349">MPGEAQIPPRSIAGAAFLADPALQRLFDVVETPGTRLRAVGGAVRNTLIGVAVADVDLATDAAPETVMQRARAAGLAVHPTGLDHGTVTVVVAGCAFEVTTLRADIATDGRRATVAFTDDWAADAGRRDFTMNAIYADRDGTLFDPCGGIADALAGRVRFIGDPAARIAEDYLRILRFFRFHAVYGSGEPDAEGLAASIRARRGLDILSRERIGQEMLKLVTGRRAGAIAAVMQEAGLLGPVIAGVGRPRCSAACWSSHGRRAARSVRRRRLRRFAPSPRRMPRGLPAACGCRGRRRRRSPQRPVLPVGSVPAPCRKSCARRSTGTAARGFSPGSIWRRR</sequence>
<keyword evidence="11" id="KW-1185">Reference proteome</keyword>
<feature type="domain" description="Poly A polymerase head" evidence="9">
    <location>
        <begin position="38"/>
        <end position="158"/>
    </location>
</feature>
<keyword evidence="4 10" id="KW-0548">Nucleotidyltransferase</keyword>
<evidence type="ECO:0000256" key="7">
    <source>
        <dbReference type="RuleBase" id="RU003953"/>
    </source>
</evidence>
<dbReference type="GO" id="GO:0046872">
    <property type="term" value="F:metal ion binding"/>
    <property type="evidence" value="ECO:0007669"/>
    <property type="project" value="UniProtKB-KW"/>
</dbReference>
<evidence type="ECO:0000256" key="3">
    <source>
        <dbReference type="ARBA" id="ARBA00022694"/>
    </source>
</evidence>
<dbReference type="PANTHER" id="PTHR46173:SF1">
    <property type="entry name" value="CCA TRNA NUCLEOTIDYLTRANSFERASE 1, MITOCHONDRIAL"/>
    <property type="match status" value="1"/>
</dbReference>
<evidence type="ECO:0000256" key="8">
    <source>
        <dbReference type="SAM" id="MobiDB-lite"/>
    </source>
</evidence>
<keyword evidence="3" id="KW-0819">tRNA processing</keyword>
<dbReference type="PATRIC" id="fig|1439726.3.peg.1155"/>
<comment type="similarity">
    <text evidence="7">Belongs to the tRNA nucleotidyltransferase/poly(A) polymerase family.</text>
</comment>
<gene>
    <name evidence="10" type="primary">cca</name>
    <name evidence="10" type="ORF">A6302_01107</name>
</gene>
<feature type="region of interest" description="Disordered" evidence="8">
    <location>
        <begin position="291"/>
        <end position="340"/>
    </location>
</feature>
<dbReference type="GO" id="GO:0004810">
    <property type="term" value="F:CCA tRNA nucleotidyltransferase activity"/>
    <property type="evidence" value="ECO:0007669"/>
    <property type="project" value="UniProtKB-EC"/>
</dbReference>
<dbReference type="GO" id="GO:0008033">
    <property type="term" value="P:tRNA processing"/>
    <property type="evidence" value="ECO:0007669"/>
    <property type="project" value="UniProtKB-KW"/>
</dbReference>
<name>A0A1E3H5L6_9HYPH</name>
<dbReference type="CDD" id="cd05398">
    <property type="entry name" value="NT_ClassII-CCAase"/>
    <property type="match status" value="1"/>
</dbReference>
<dbReference type="Pfam" id="PF01743">
    <property type="entry name" value="PolyA_pol"/>
    <property type="match status" value="1"/>
</dbReference>
<dbReference type="Gene3D" id="1.10.3090.10">
    <property type="entry name" value="cca-adding enzyme, domain 2"/>
    <property type="match status" value="1"/>
</dbReference>
<keyword evidence="2 7" id="KW-0808">Transferase</keyword>
<accession>A0A1E3H5L6</accession>
<dbReference type="InterPro" id="IPR043519">
    <property type="entry name" value="NT_sf"/>
</dbReference>
<dbReference type="EC" id="2.7.7.72" evidence="10"/>
<evidence type="ECO:0000256" key="6">
    <source>
        <dbReference type="ARBA" id="ARBA00022842"/>
    </source>
</evidence>
<evidence type="ECO:0000313" key="10">
    <source>
        <dbReference type="EMBL" id="ODN71594.1"/>
    </source>
</evidence>
<evidence type="ECO:0000256" key="2">
    <source>
        <dbReference type="ARBA" id="ARBA00022679"/>
    </source>
</evidence>
<comment type="cofactor">
    <cofactor evidence="1">
        <name>Mg(2+)</name>
        <dbReference type="ChEBI" id="CHEBI:18420"/>
    </cofactor>
</comment>
<dbReference type="InterPro" id="IPR002646">
    <property type="entry name" value="PolA_pol_head_dom"/>
</dbReference>
<dbReference type="PANTHER" id="PTHR46173">
    <property type="entry name" value="CCA TRNA NUCLEOTIDYLTRANSFERASE 1, MITOCHONDRIAL"/>
    <property type="match status" value="1"/>
</dbReference>
<organism evidence="10 11">
    <name type="scientific">Methylobrevis pamukkalensis</name>
    <dbReference type="NCBI Taxonomy" id="1439726"/>
    <lineage>
        <taxon>Bacteria</taxon>
        <taxon>Pseudomonadati</taxon>
        <taxon>Pseudomonadota</taxon>
        <taxon>Alphaproteobacteria</taxon>
        <taxon>Hyphomicrobiales</taxon>
        <taxon>Pleomorphomonadaceae</taxon>
        <taxon>Methylobrevis</taxon>
    </lineage>
</organism>